<evidence type="ECO:0000256" key="1">
    <source>
        <dbReference type="SAM" id="MobiDB-lite"/>
    </source>
</evidence>
<keyword evidence="4" id="KW-1185">Reference proteome</keyword>
<dbReference type="Pfam" id="PF03372">
    <property type="entry name" value="Exo_endo_phos"/>
    <property type="match status" value="1"/>
</dbReference>
<feature type="domain" description="Endonuclease/exonuclease/phosphatase" evidence="2">
    <location>
        <begin position="81"/>
        <end position="333"/>
    </location>
</feature>
<dbReference type="Gene3D" id="3.60.10.10">
    <property type="entry name" value="Endonuclease/exonuclease/phosphatase"/>
    <property type="match status" value="1"/>
</dbReference>
<protein>
    <submittedName>
        <fullName evidence="3">Endonuclease/exonuclease/phosphatase family protein</fullName>
    </submittedName>
</protein>
<keyword evidence="3" id="KW-0255">Endonuclease</keyword>
<dbReference type="SUPFAM" id="SSF56219">
    <property type="entry name" value="DNase I-like"/>
    <property type="match status" value="1"/>
</dbReference>
<dbReference type="PANTHER" id="PTHR12121:SF36">
    <property type="entry name" value="ENDONUCLEASE_EXONUCLEASE_PHOSPHATASE DOMAIN-CONTAINING PROTEIN"/>
    <property type="match status" value="1"/>
</dbReference>
<keyword evidence="3" id="KW-0378">Hydrolase</keyword>
<comment type="caution">
    <text evidence="3">The sequence shown here is derived from an EMBL/GenBank/DDBJ whole genome shotgun (WGS) entry which is preliminary data.</text>
</comment>
<keyword evidence="3" id="KW-0540">Nuclease</keyword>
<evidence type="ECO:0000313" key="4">
    <source>
        <dbReference type="Proteomes" id="UP001217838"/>
    </source>
</evidence>
<dbReference type="RefSeq" id="WP_271999942.1">
    <property type="nucleotide sequence ID" value="NZ_JAQNDN010000010.1"/>
</dbReference>
<dbReference type="InterPro" id="IPR050410">
    <property type="entry name" value="CCR4/nocturin_mRNA_transcr"/>
</dbReference>
<evidence type="ECO:0000259" key="2">
    <source>
        <dbReference type="Pfam" id="PF03372"/>
    </source>
</evidence>
<dbReference type="InterPro" id="IPR036691">
    <property type="entry name" value="Endo/exonu/phosph_ase_sf"/>
</dbReference>
<dbReference type="PANTHER" id="PTHR12121">
    <property type="entry name" value="CARBON CATABOLITE REPRESSOR PROTEIN 4"/>
    <property type="match status" value="1"/>
</dbReference>
<gene>
    <name evidence="3" type="ORF">POL58_20405</name>
</gene>
<organism evidence="3 4">
    <name type="scientific">Nannocystis radixulma</name>
    <dbReference type="NCBI Taxonomy" id="2995305"/>
    <lineage>
        <taxon>Bacteria</taxon>
        <taxon>Pseudomonadati</taxon>
        <taxon>Myxococcota</taxon>
        <taxon>Polyangia</taxon>
        <taxon>Nannocystales</taxon>
        <taxon>Nannocystaceae</taxon>
        <taxon>Nannocystis</taxon>
    </lineage>
</organism>
<feature type="region of interest" description="Disordered" evidence="1">
    <location>
        <begin position="29"/>
        <end position="72"/>
    </location>
</feature>
<proteinExistence type="predicted"/>
<dbReference type="GO" id="GO:0004519">
    <property type="term" value="F:endonuclease activity"/>
    <property type="evidence" value="ECO:0007669"/>
    <property type="project" value="UniProtKB-KW"/>
</dbReference>
<dbReference type="PROSITE" id="PS51257">
    <property type="entry name" value="PROKAR_LIPOPROTEIN"/>
    <property type="match status" value="1"/>
</dbReference>
<name>A0ABT5B7P4_9BACT</name>
<dbReference type="EMBL" id="JAQNDN010000010">
    <property type="protein sequence ID" value="MDC0670127.1"/>
    <property type="molecule type" value="Genomic_DNA"/>
</dbReference>
<evidence type="ECO:0000313" key="3">
    <source>
        <dbReference type="EMBL" id="MDC0670127.1"/>
    </source>
</evidence>
<dbReference type="InterPro" id="IPR005135">
    <property type="entry name" value="Endo/exonuclease/phosphatase"/>
</dbReference>
<accession>A0ABT5B7P4</accession>
<feature type="compositionally biased region" description="Low complexity" evidence="1">
    <location>
        <begin position="29"/>
        <end position="69"/>
    </location>
</feature>
<sequence>MNSRPVTSLLALALALVGCGDDGGGTASTDAGTSTGAGASTDASTTTAATDASTTGPTSGEEPTSGTTGAVVPPLGPWRVMTFNVMCAGCTPEGFEDWDARVPYIGDTIRRHAPDLVGVQELFLGEEVAQIEAELPGYTSIWFAKPDAMSLDYADAAIFYRSDKFTEVEHGFYWLSPTPDVPYSTGFSIPQFARMVTWVRMKAVAEDHEFLFATTHFDNNSPSQESSAPVVLERTAALATELPVIMVGDFNSRTDDLAYVRLTGGDGGAGPYFADAFALAGQWRSDSNLDPAPAYDPAQRIDHVFVAGAPWRASDWVVDLWGYGPTMHATSDHFAIAVELAVP</sequence>
<reference evidence="3 4" key="1">
    <citation type="submission" date="2022-11" db="EMBL/GenBank/DDBJ databases">
        <title>Minimal conservation of predation-associated metabolite biosynthetic gene clusters underscores biosynthetic potential of Myxococcota including descriptions for ten novel species: Archangium lansinium sp. nov., Myxococcus landrumus sp. nov., Nannocystis bai.</title>
        <authorList>
            <person name="Ahearne A."/>
            <person name="Stevens C."/>
            <person name="Dowd S."/>
        </authorList>
    </citation>
    <scope>NUCLEOTIDE SEQUENCE [LARGE SCALE GENOMIC DNA]</scope>
    <source>
        <strain evidence="3 4">NCELM</strain>
    </source>
</reference>
<dbReference type="Proteomes" id="UP001217838">
    <property type="component" value="Unassembled WGS sequence"/>
</dbReference>